<dbReference type="PANTHER" id="PTHR31303">
    <property type="entry name" value="CTP-DEPENDENT DIACYLGLYCEROL KINASE 1"/>
    <property type="match status" value="1"/>
</dbReference>
<sequence length="208" mass="23141">MSTGLKTELKRKAIHLTGLTVPAIYQLTGREFTLTFITVAFVVFVVLEPFRIIEEIRDRIKVKLRLINPEVVTGIEVIEHHVTEIEREHEQEGVAAHIYFTLASLIVVYFFSREIAIAAVTVATVGDAVAAIIGKNFGRHRFSNGKSLEGSLAYFISALLIIYPLLGLKFALVGALVGTIVEFYDLPPDDNFSNQVFVALSLYLFSLL</sequence>
<keyword evidence="2" id="KW-0548">Nucleotidyltransferase</keyword>
<dbReference type="RefSeq" id="WP_062371190.1">
    <property type="nucleotide sequence ID" value="NZ_CP007140.1"/>
</dbReference>
<keyword evidence="1" id="KW-1133">Transmembrane helix</keyword>
<dbReference type="GO" id="GO:0016779">
    <property type="term" value="F:nucleotidyltransferase activity"/>
    <property type="evidence" value="ECO:0007669"/>
    <property type="project" value="UniProtKB-KW"/>
</dbReference>
<evidence type="ECO:0000256" key="1">
    <source>
        <dbReference type="SAM" id="Phobius"/>
    </source>
</evidence>
<feature type="transmembrane region" description="Helical" evidence="1">
    <location>
        <begin position="117"/>
        <end position="134"/>
    </location>
</feature>
<feature type="transmembrane region" description="Helical" evidence="1">
    <location>
        <begin position="94"/>
        <end position="111"/>
    </location>
</feature>
<keyword evidence="1" id="KW-0472">Membrane</keyword>
<dbReference type="OrthoDB" id="107330at2157"/>
<dbReference type="EMBL" id="CP007140">
    <property type="protein sequence ID" value="AJC71429.1"/>
    <property type="molecule type" value="Genomic_DNA"/>
</dbReference>
<dbReference type="GO" id="GO:0004143">
    <property type="term" value="F:ATP-dependent diacylglycerol kinase activity"/>
    <property type="evidence" value="ECO:0007669"/>
    <property type="project" value="InterPro"/>
</dbReference>
<reference evidence="2 3" key="1">
    <citation type="submission" date="2014-01" db="EMBL/GenBank/DDBJ databases">
        <title>Genome sequencing of Thermococcus guaymasensis.</title>
        <authorList>
            <person name="Zhang X."/>
            <person name="Alvare G."/>
            <person name="Fristensky B."/>
            <person name="Chen L."/>
            <person name="Suen T."/>
            <person name="Chen Q."/>
            <person name="Ma K."/>
        </authorList>
    </citation>
    <scope>NUCLEOTIDE SEQUENCE [LARGE SCALE GENOMIC DNA]</scope>
    <source>
        <strain evidence="2 3">DSM 11113</strain>
    </source>
</reference>
<feature type="transmembrane region" description="Helical" evidence="1">
    <location>
        <begin position="154"/>
        <end position="180"/>
    </location>
</feature>
<name>A0A0X1KJH1_9EURY</name>
<keyword evidence="3" id="KW-1185">Reference proteome</keyword>
<evidence type="ECO:0000313" key="3">
    <source>
        <dbReference type="Proteomes" id="UP000062043"/>
    </source>
</evidence>
<dbReference type="STRING" id="1432656.X802_04045"/>
<dbReference type="PATRIC" id="fig|1432656.3.peg.786"/>
<proteinExistence type="predicted"/>
<feature type="transmembrane region" description="Helical" evidence="1">
    <location>
        <begin position="32"/>
        <end position="53"/>
    </location>
</feature>
<gene>
    <name evidence="2" type="ORF">X802_04045</name>
</gene>
<accession>A0A0X1KJH1</accession>
<keyword evidence="1" id="KW-0812">Transmembrane</keyword>
<organism evidence="2 3">
    <name type="scientific">Thermococcus guaymasensis DSM 11113</name>
    <dbReference type="NCBI Taxonomy" id="1432656"/>
    <lineage>
        <taxon>Archaea</taxon>
        <taxon>Methanobacteriati</taxon>
        <taxon>Methanobacteriota</taxon>
        <taxon>Thermococci</taxon>
        <taxon>Thermococcales</taxon>
        <taxon>Thermococcaceae</taxon>
        <taxon>Thermococcus</taxon>
    </lineage>
</organism>
<dbReference type="PANTHER" id="PTHR31303:SF1">
    <property type="entry name" value="CTP-DEPENDENT DIACYLGLYCEROL KINASE 1"/>
    <property type="match status" value="1"/>
</dbReference>
<dbReference type="AlphaFoldDB" id="A0A0X1KJH1"/>
<dbReference type="InterPro" id="IPR037997">
    <property type="entry name" value="Dgk1-like"/>
</dbReference>
<dbReference type="GeneID" id="27134825"/>
<dbReference type="Proteomes" id="UP000062043">
    <property type="component" value="Chromosome"/>
</dbReference>
<keyword evidence="2" id="KW-0808">Transferase</keyword>
<protein>
    <submittedName>
        <fullName evidence="2">Phosphatidate cytidylyltransferase</fullName>
    </submittedName>
</protein>
<dbReference type="KEGG" id="tgy:X802_04045"/>
<evidence type="ECO:0000313" key="2">
    <source>
        <dbReference type="EMBL" id="AJC71429.1"/>
    </source>
</evidence>